<keyword evidence="3" id="KW-1003">Cell membrane</keyword>
<dbReference type="STRING" id="908337.HMPREF9257_1752"/>
<reference evidence="9 10" key="1">
    <citation type="submission" date="2010-10" db="EMBL/GenBank/DDBJ databases">
        <authorList>
            <person name="Durkin A.S."/>
            <person name="Madupu R."/>
            <person name="Torralba M."/>
            <person name="Gillis M."/>
            <person name="Methe B."/>
            <person name="Sutton G."/>
            <person name="Nelson K.E."/>
        </authorList>
    </citation>
    <scope>NUCLEOTIDE SEQUENCE [LARGE SCALE GENOMIC DNA]</scope>
    <source>
        <strain evidence="9 10">ACS-139-V-Col8</strain>
    </source>
</reference>
<feature type="transmembrane region" description="Helical" evidence="7">
    <location>
        <begin position="78"/>
        <end position="97"/>
    </location>
</feature>
<dbReference type="PANTHER" id="PTHR33778">
    <property type="entry name" value="PROTEIN MGTC"/>
    <property type="match status" value="1"/>
</dbReference>
<keyword evidence="6 7" id="KW-0472">Membrane</keyword>
<dbReference type="OrthoDB" id="9811198at2"/>
<comment type="caution">
    <text evidence="9">The sequence shown here is derived from an EMBL/GenBank/DDBJ whole genome shotgun (WGS) entry which is preliminary data.</text>
</comment>
<evidence type="ECO:0000256" key="5">
    <source>
        <dbReference type="ARBA" id="ARBA00022989"/>
    </source>
</evidence>
<gene>
    <name evidence="9" type="ORF">HMPREF9257_1752</name>
</gene>
<comment type="subcellular location">
    <subcellularLocation>
        <location evidence="1">Cell membrane</location>
        <topology evidence="1">Multi-pass membrane protein</topology>
    </subcellularLocation>
</comment>
<comment type="similarity">
    <text evidence="2">Belongs to the MgtC/SapB family.</text>
</comment>
<evidence type="ECO:0000256" key="2">
    <source>
        <dbReference type="ARBA" id="ARBA00009298"/>
    </source>
</evidence>
<dbReference type="RefSeq" id="WP_006418669.1">
    <property type="nucleotide sequence ID" value="NZ_AENN01000016.1"/>
</dbReference>
<name>E4KQ46_9LACT</name>
<evidence type="ECO:0000256" key="7">
    <source>
        <dbReference type="SAM" id="Phobius"/>
    </source>
</evidence>
<proteinExistence type="inferred from homology"/>
<sequence>MNFQELVDLDFQALNFITISVRVLMAIVVGAILGYEREKSNRSAGLRTHTLVCLTACTVMMTNVYAYDFYEASSVTWMAAQVISGIGFLGAGTILVTRGNQIRGLTTAASLWSAACIGLTIGIGFYEAAIVVTIAIVIILVSFSPIKDRIQSRSDYIEALVDLSGENALMNLFNFCHQKDIHISSLHPHELQGQAKSLYYLSASLNGSGRAKFLEEFKSETGIEITLISSQME</sequence>
<dbReference type="Proteomes" id="UP000005990">
    <property type="component" value="Unassembled WGS sequence"/>
</dbReference>
<evidence type="ECO:0000313" key="9">
    <source>
        <dbReference type="EMBL" id="EFR30883.1"/>
    </source>
</evidence>
<dbReference type="eggNOG" id="COG1285">
    <property type="taxonomic scope" value="Bacteria"/>
</dbReference>
<dbReference type="InterPro" id="IPR003416">
    <property type="entry name" value="MgtC/SapB/SrpB/YhiD_fam"/>
</dbReference>
<dbReference type="PRINTS" id="PR01837">
    <property type="entry name" value="MGTCSAPBPROT"/>
</dbReference>
<protein>
    <submittedName>
        <fullName evidence="9">Mg2+ transporter-C family protein</fullName>
    </submittedName>
</protein>
<evidence type="ECO:0000256" key="1">
    <source>
        <dbReference type="ARBA" id="ARBA00004651"/>
    </source>
</evidence>
<evidence type="ECO:0000256" key="6">
    <source>
        <dbReference type="ARBA" id="ARBA00023136"/>
    </source>
</evidence>
<dbReference type="Pfam" id="PF02308">
    <property type="entry name" value="MgtC"/>
    <property type="match status" value="1"/>
</dbReference>
<keyword evidence="4 7" id="KW-0812">Transmembrane</keyword>
<feature type="domain" description="MgtC/SapB/SrpB/YhiD N-terminal" evidence="8">
    <location>
        <begin position="24"/>
        <end position="147"/>
    </location>
</feature>
<dbReference type="InterPro" id="IPR049177">
    <property type="entry name" value="MgtC_SapB_SrpB_YhiD_N"/>
</dbReference>
<feature type="transmembrane region" description="Helical" evidence="7">
    <location>
        <begin position="12"/>
        <end position="34"/>
    </location>
</feature>
<evidence type="ECO:0000256" key="4">
    <source>
        <dbReference type="ARBA" id="ARBA00022692"/>
    </source>
</evidence>
<keyword evidence="5 7" id="KW-1133">Transmembrane helix</keyword>
<evidence type="ECO:0000313" key="10">
    <source>
        <dbReference type="Proteomes" id="UP000005990"/>
    </source>
</evidence>
<accession>E4KQ46</accession>
<evidence type="ECO:0000256" key="3">
    <source>
        <dbReference type="ARBA" id="ARBA00022475"/>
    </source>
</evidence>
<dbReference type="PANTHER" id="PTHR33778:SF1">
    <property type="entry name" value="MAGNESIUM TRANSPORTER YHID-RELATED"/>
    <property type="match status" value="1"/>
</dbReference>
<evidence type="ECO:0000259" key="8">
    <source>
        <dbReference type="Pfam" id="PF02308"/>
    </source>
</evidence>
<feature type="transmembrane region" description="Helical" evidence="7">
    <location>
        <begin position="46"/>
        <end position="66"/>
    </location>
</feature>
<dbReference type="AlphaFoldDB" id="E4KQ46"/>
<dbReference type="GO" id="GO:0005886">
    <property type="term" value="C:plasma membrane"/>
    <property type="evidence" value="ECO:0007669"/>
    <property type="project" value="UniProtKB-SubCell"/>
</dbReference>
<keyword evidence="10" id="KW-1185">Reference proteome</keyword>
<dbReference type="EMBL" id="AENN01000016">
    <property type="protein sequence ID" value="EFR30883.1"/>
    <property type="molecule type" value="Genomic_DNA"/>
</dbReference>
<feature type="transmembrane region" description="Helical" evidence="7">
    <location>
        <begin position="104"/>
        <end position="123"/>
    </location>
</feature>
<organism evidence="9 10">
    <name type="scientific">Eremococcus coleocola ACS-139-V-Col8</name>
    <dbReference type="NCBI Taxonomy" id="908337"/>
    <lineage>
        <taxon>Bacteria</taxon>
        <taxon>Bacillati</taxon>
        <taxon>Bacillota</taxon>
        <taxon>Bacilli</taxon>
        <taxon>Lactobacillales</taxon>
        <taxon>Aerococcaceae</taxon>
        <taxon>Eremococcus</taxon>
    </lineage>
</organism>